<evidence type="ECO:0000313" key="4">
    <source>
        <dbReference type="Proteomes" id="UP001500994"/>
    </source>
</evidence>
<comment type="caution">
    <text evidence="3">The sequence shown here is derived from an EMBL/GenBank/DDBJ whole genome shotgun (WGS) entry which is preliminary data.</text>
</comment>
<proteinExistence type="inferred from homology"/>
<sequence length="198" mass="21274">MNTFATAHEDHLIPDLVATNLDLVVQENARLVARLDPDRFRPVPRLIDDAWALYFTGAGRSGLVMKAAAMRMMHLGRTAHVVGESTTPAITEGCLLWAASGSGTTPGVLRTAREALDTGARVLAFTTDPTSPLAAVATHTVVLPAPAKQSPDQAASRQFAGSLFEQSLLLTTDALFHTLTQLQGEEHGQLWSRHSNLE</sequence>
<dbReference type="PANTHER" id="PTHR43443:SF1">
    <property type="entry name" value="3-HEXULOSE-6-PHOSPHATE ISOMERASE"/>
    <property type="match status" value="1"/>
</dbReference>
<name>A0ABP6E5Q2_9ACTN</name>
<dbReference type="Pfam" id="PF01380">
    <property type="entry name" value="SIS"/>
    <property type="match status" value="1"/>
</dbReference>
<keyword evidence="4" id="KW-1185">Reference proteome</keyword>
<dbReference type="NCBIfam" id="TIGR03127">
    <property type="entry name" value="RuMP_HxlB"/>
    <property type="match status" value="1"/>
</dbReference>
<dbReference type="InterPro" id="IPR001347">
    <property type="entry name" value="SIS_dom"/>
</dbReference>
<dbReference type="PROSITE" id="PS51464">
    <property type="entry name" value="SIS"/>
    <property type="match status" value="1"/>
</dbReference>
<comment type="similarity">
    <text evidence="1">Belongs to the SIS family. PHI subfamily.</text>
</comment>
<dbReference type="PANTHER" id="PTHR43443">
    <property type="entry name" value="3-HEXULOSE-6-PHOSPHATE ISOMERASE"/>
    <property type="match status" value="1"/>
</dbReference>
<dbReference type="Proteomes" id="UP001500994">
    <property type="component" value="Unassembled WGS sequence"/>
</dbReference>
<feature type="domain" description="SIS" evidence="2">
    <location>
        <begin position="43"/>
        <end position="185"/>
    </location>
</feature>
<dbReference type="Gene3D" id="3.40.50.10490">
    <property type="entry name" value="Glucose-6-phosphate isomerase like protein, domain 1"/>
    <property type="match status" value="1"/>
</dbReference>
<evidence type="ECO:0000256" key="1">
    <source>
        <dbReference type="ARBA" id="ARBA00009235"/>
    </source>
</evidence>
<evidence type="ECO:0000259" key="2">
    <source>
        <dbReference type="PROSITE" id="PS51464"/>
    </source>
</evidence>
<dbReference type="RefSeq" id="WP_344575319.1">
    <property type="nucleotide sequence ID" value="NZ_BAAARK010000006.1"/>
</dbReference>
<dbReference type="InterPro" id="IPR017552">
    <property type="entry name" value="PHI/rmpB"/>
</dbReference>
<protein>
    <submittedName>
        <fullName evidence="3">6-phospho-3-hexuloisomerase</fullName>
    </submittedName>
</protein>
<evidence type="ECO:0000313" key="3">
    <source>
        <dbReference type="EMBL" id="GAA2658475.1"/>
    </source>
</evidence>
<accession>A0ABP6E5Q2</accession>
<organism evidence="3 4">
    <name type="scientific">Streptomyces lunalinharesii</name>
    <dbReference type="NCBI Taxonomy" id="333384"/>
    <lineage>
        <taxon>Bacteria</taxon>
        <taxon>Bacillati</taxon>
        <taxon>Actinomycetota</taxon>
        <taxon>Actinomycetes</taxon>
        <taxon>Kitasatosporales</taxon>
        <taxon>Streptomycetaceae</taxon>
        <taxon>Streptomyces</taxon>
    </lineage>
</organism>
<dbReference type="InterPro" id="IPR046348">
    <property type="entry name" value="SIS_dom_sf"/>
</dbReference>
<gene>
    <name evidence="3" type="primary">hxlB</name>
    <name evidence="3" type="ORF">GCM10009864_26490</name>
</gene>
<dbReference type="EMBL" id="BAAARK010000006">
    <property type="protein sequence ID" value="GAA2658475.1"/>
    <property type="molecule type" value="Genomic_DNA"/>
</dbReference>
<dbReference type="SUPFAM" id="SSF53697">
    <property type="entry name" value="SIS domain"/>
    <property type="match status" value="1"/>
</dbReference>
<reference evidence="4" key="1">
    <citation type="journal article" date="2019" name="Int. J. Syst. Evol. Microbiol.">
        <title>The Global Catalogue of Microorganisms (GCM) 10K type strain sequencing project: providing services to taxonomists for standard genome sequencing and annotation.</title>
        <authorList>
            <consortium name="The Broad Institute Genomics Platform"/>
            <consortium name="The Broad Institute Genome Sequencing Center for Infectious Disease"/>
            <person name="Wu L."/>
            <person name="Ma J."/>
        </authorList>
    </citation>
    <scope>NUCLEOTIDE SEQUENCE [LARGE SCALE GENOMIC DNA]</scope>
    <source>
        <strain evidence="4">JCM 16374</strain>
    </source>
</reference>